<accession>A0A8H3LTS3</accession>
<protein>
    <submittedName>
        <fullName evidence="1">Uncharacterized protein</fullName>
    </submittedName>
</protein>
<name>A0A8H3LTS3_9GLOM</name>
<dbReference type="EMBL" id="BLAL01000206">
    <property type="protein sequence ID" value="GES91755.1"/>
    <property type="molecule type" value="Genomic_DNA"/>
</dbReference>
<gene>
    <name evidence="1" type="ORF">RCL2_001855700</name>
</gene>
<sequence>MMRFYTNYDLLLEPSILVQFKKVLMQSTCSIHPFRNPTGHWCQIRGNRSNSLLLKDDSFTNKFEEEIFCASGTHE</sequence>
<evidence type="ECO:0000313" key="2">
    <source>
        <dbReference type="Proteomes" id="UP000615446"/>
    </source>
</evidence>
<dbReference type="Proteomes" id="UP000615446">
    <property type="component" value="Unassembled WGS sequence"/>
</dbReference>
<organism evidence="1 2">
    <name type="scientific">Rhizophagus clarus</name>
    <dbReference type="NCBI Taxonomy" id="94130"/>
    <lineage>
        <taxon>Eukaryota</taxon>
        <taxon>Fungi</taxon>
        <taxon>Fungi incertae sedis</taxon>
        <taxon>Mucoromycota</taxon>
        <taxon>Glomeromycotina</taxon>
        <taxon>Glomeromycetes</taxon>
        <taxon>Glomerales</taxon>
        <taxon>Glomeraceae</taxon>
        <taxon>Rhizophagus</taxon>
    </lineage>
</organism>
<comment type="caution">
    <text evidence="1">The sequence shown here is derived from an EMBL/GenBank/DDBJ whole genome shotgun (WGS) entry which is preliminary data.</text>
</comment>
<evidence type="ECO:0000313" key="1">
    <source>
        <dbReference type="EMBL" id="GES91755.1"/>
    </source>
</evidence>
<reference evidence="1" key="1">
    <citation type="submission" date="2019-10" db="EMBL/GenBank/DDBJ databases">
        <title>Conservation and host-specific expression of non-tandemly repeated heterogenous ribosome RNA gene in arbuscular mycorrhizal fungi.</title>
        <authorList>
            <person name="Maeda T."/>
            <person name="Kobayashi Y."/>
            <person name="Nakagawa T."/>
            <person name="Ezawa T."/>
            <person name="Yamaguchi K."/>
            <person name="Bino T."/>
            <person name="Nishimoto Y."/>
            <person name="Shigenobu S."/>
            <person name="Kawaguchi M."/>
        </authorList>
    </citation>
    <scope>NUCLEOTIDE SEQUENCE</scope>
    <source>
        <strain evidence="1">HR1</strain>
    </source>
</reference>
<proteinExistence type="predicted"/>
<dbReference type="AlphaFoldDB" id="A0A8H3LTS3"/>